<dbReference type="EMBL" id="AJYA01000067">
    <property type="protein sequence ID" value="EIM73104.1"/>
    <property type="molecule type" value="Genomic_DNA"/>
</dbReference>
<dbReference type="SUPFAM" id="SSF46626">
    <property type="entry name" value="Cytochrome c"/>
    <property type="match status" value="1"/>
</dbReference>
<evidence type="ECO:0000256" key="1">
    <source>
        <dbReference type="ARBA" id="ARBA00022617"/>
    </source>
</evidence>
<evidence type="ECO:0000313" key="10">
    <source>
        <dbReference type="Proteomes" id="UP000005551"/>
    </source>
</evidence>
<keyword evidence="10" id="KW-1185">Reference proteome</keyword>
<dbReference type="Gene3D" id="1.10.760.10">
    <property type="entry name" value="Cytochrome c-like domain"/>
    <property type="match status" value="1"/>
</dbReference>
<dbReference type="AlphaFoldDB" id="I5BU52"/>
<dbReference type="GO" id="GO:0004130">
    <property type="term" value="F:cytochrome-c peroxidase activity"/>
    <property type="evidence" value="ECO:0007669"/>
    <property type="project" value="TreeGrafter"/>
</dbReference>
<dbReference type="PANTHER" id="PTHR30600">
    <property type="entry name" value="CYTOCHROME C PEROXIDASE-RELATED"/>
    <property type="match status" value="1"/>
</dbReference>
<keyword evidence="1 6" id="KW-0349">Heme</keyword>
<keyword evidence="2 6" id="KW-0479">Metal-binding</keyword>
<keyword evidence="5 6" id="KW-0408">Iron</keyword>
<evidence type="ECO:0000256" key="3">
    <source>
        <dbReference type="ARBA" id="ARBA00022729"/>
    </source>
</evidence>
<sequence length="238" mass="26365">MAGKQERMSDEALWGLHLFRTKAHCINCHNGPFFTDQKFHNLGLHFYGRTHQDLGRYAVTGDPADVGAFKTPSLRDVAFTAPYMHNGLFPHLEGVLNMYDAGMARPKPRPEFADDPLFPETSELLVKLSLTGAEKRALEAFLRSISLLLFGWPGRSCLSETRVAVGVKMTCRYIPGVLGSACFKALFLLPVQRPAPLDFPKGSQGYGGGGKRRCLLGGGRRFSSRRHGRLPGPSYGWR</sequence>
<evidence type="ECO:0000256" key="4">
    <source>
        <dbReference type="ARBA" id="ARBA00023002"/>
    </source>
</evidence>
<gene>
    <name evidence="9" type="ORF">A3SI_18552</name>
</gene>
<proteinExistence type="predicted"/>
<dbReference type="InterPro" id="IPR009056">
    <property type="entry name" value="Cyt_c-like_dom"/>
</dbReference>
<keyword evidence="4" id="KW-0560">Oxidoreductase</keyword>
<feature type="region of interest" description="Disordered" evidence="7">
    <location>
        <begin position="218"/>
        <end position="238"/>
    </location>
</feature>
<dbReference type="STRING" id="1189621.A3SI_18552"/>
<keyword evidence="3" id="KW-0732">Signal</keyword>
<evidence type="ECO:0000313" key="9">
    <source>
        <dbReference type="EMBL" id="EIM73104.1"/>
    </source>
</evidence>
<evidence type="ECO:0000256" key="7">
    <source>
        <dbReference type="SAM" id="MobiDB-lite"/>
    </source>
</evidence>
<name>I5BU52_9BACT</name>
<evidence type="ECO:0000256" key="5">
    <source>
        <dbReference type="ARBA" id="ARBA00023004"/>
    </source>
</evidence>
<dbReference type="GO" id="GO:0046872">
    <property type="term" value="F:metal ion binding"/>
    <property type="evidence" value="ECO:0007669"/>
    <property type="project" value="UniProtKB-KW"/>
</dbReference>
<dbReference type="GO" id="GO:0009055">
    <property type="term" value="F:electron transfer activity"/>
    <property type="evidence" value="ECO:0007669"/>
    <property type="project" value="InterPro"/>
</dbReference>
<feature type="domain" description="Cytochrome c" evidence="8">
    <location>
        <begin position="10"/>
        <end position="146"/>
    </location>
</feature>
<dbReference type="Proteomes" id="UP000005551">
    <property type="component" value="Unassembled WGS sequence"/>
</dbReference>
<evidence type="ECO:0000259" key="8">
    <source>
        <dbReference type="PROSITE" id="PS51007"/>
    </source>
</evidence>
<evidence type="ECO:0000256" key="6">
    <source>
        <dbReference type="PROSITE-ProRule" id="PRU00433"/>
    </source>
</evidence>
<accession>I5BU52</accession>
<dbReference type="InterPro" id="IPR051395">
    <property type="entry name" value="Cytochrome_c_Peroxidase/MauG"/>
</dbReference>
<evidence type="ECO:0000256" key="2">
    <source>
        <dbReference type="ARBA" id="ARBA00022723"/>
    </source>
</evidence>
<dbReference type="InterPro" id="IPR036909">
    <property type="entry name" value="Cyt_c-like_dom_sf"/>
</dbReference>
<protein>
    <submittedName>
        <fullName evidence="9">Methylamine utilization protein</fullName>
    </submittedName>
</protein>
<reference evidence="9 10" key="1">
    <citation type="submission" date="2012-05" db="EMBL/GenBank/DDBJ databases">
        <title>Genome sequence of Nitritalea halalkaliphila LW7.</title>
        <authorList>
            <person name="Jangir P.K."/>
            <person name="Singh A."/>
            <person name="Shivaji S."/>
            <person name="Sharma R."/>
        </authorList>
    </citation>
    <scope>NUCLEOTIDE SEQUENCE [LARGE SCALE GENOMIC DNA]</scope>
    <source>
        <strain evidence="9 10">LW7</strain>
    </source>
</reference>
<comment type="caution">
    <text evidence="9">The sequence shown here is derived from an EMBL/GenBank/DDBJ whole genome shotgun (WGS) entry which is preliminary data.</text>
</comment>
<dbReference type="PANTHER" id="PTHR30600:SF10">
    <property type="entry name" value="BLL6722 PROTEIN"/>
    <property type="match status" value="1"/>
</dbReference>
<dbReference type="PROSITE" id="PS51007">
    <property type="entry name" value="CYTC"/>
    <property type="match status" value="1"/>
</dbReference>
<dbReference type="GO" id="GO:0020037">
    <property type="term" value="F:heme binding"/>
    <property type="evidence" value="ECO:0007669"/>
    <property type="project" value="InterPro"/>
</dbReference>
<organism evidence="9 10">
    <name type="scientific">Nitritalea halalkaliphila LW7</name>
    <dbReference type="NCBI Taxonomy" id="1189621"/>
    <lineage>
        <taxon>Bacteria</taxon>
        <taxon>Pseudomonadati</taxon>
        <taxon>Bacteroidota</taxon>
        <taxon>Cytophagia</taxon>
        <taxon>Cytophagales</taxon>
        <taxon>Cyclobacteriaceae</taxon>
        <taxon>Nitritalea</taxon>
    </lineage>
</organism>